<evidence type="ECO:0000256" key="13">
    <source>
        <dbReference type="RuleBase" id="RU000405"/>
    </source>
</evidence>
<dbReference type="AlphaFoldDB" id="A0A1D2NFI3"/>
<dbReference type="Pfam" id="PF07701">
    <property type="entry name" value="HNOBA"/>
    <property type="match status" value="1"/>
</dbReference>
<evidence type="ECO:0000256" key="11">
    <source>
        <dbReference type="ARBA" id="ARBA00023239"/>
    </source>
</evidence>
<sequence length="663" mass="75677">MPHHSRCRRSHCRKHTRNSGIPSTTVSVVEQSRENVNDGQPRMVRVRTFWTSSFCRFFRCCRNRAQRNNELQQVQIQNNQREGSGSNQGSLASETSFVNVKSSYCSTHLNGSRGRRIQMAQMIVLPFIPIVALIVQNILSLWTVLEYQKAVADIDRQVETTLNLGRFVTEIQKERSEVSFFVFTDNNYNGRQIAPNESNTSDVMEYYNHINHVMLDYLTKEMKETNASDTWRFLVSYKNLLRCIENVGISVVYGINYYGRGVLSQGNYIKYIRHDTLGTEYLNSSLEFTSAVKKYYSKISLRLTRYGNIQTMRSKILHNERRAPDLKEAIEYFQLMAEYIDELRVMQYQVRQKIREAVEERLSDAERSAAAAVIVLIVVLVISPTIIFLVHKATTTIQVFANNLIVKAEELKKEKKKSDRLLFQMLPATIAQELKQKRQVQAQYYDQATIYFSDIVGFTEIAAESTPLEVVTFLNSIYKLFDARIERYDVYKVETIGDSYMVASGLPQPNGSQHIAEIATMSLDLLAGSVCFQIPHRPGEKLQIRIGIHTGPVVAGVVGTKMPRYCLFGDTVNTASRMETTGEPLKIHISMEMKLALDVVGGFKVEHRGLIDVKGKGMMDTYWLCGKEGGVGRSVELDTPGFFEQTHQPAFMEDLDDYDAWEA</sequence>
<dbReference type="PROSITE" id="PS50125">
    <property type="entry name" value="GUANYLATE_CYCLASE_2"/>
    <property type="match status" value="1"/>
</dbReference>
<dbReference type="InterPro" id="IPR050401">
    <property type="entry name" value="Cyclic_nucleotide_synthase"/>
</dbReference>
<feature type="compositionally biased region" description="Basic residues" evidence="14">
    <location>
        <begin position="1"/>
        <end position="17"/>
    </location>
</feature>
<dbReference type="CDD" id="cd07302">
    <property type="entry name" value="CHD"/>
    <property type="match status" value="1"/>
</dbReference>
<dbReference type="PROSITE" id="PS00452">
    <property type="entry name" value="GUANYLATE_CYCLASE_1"/>
    <property type="match status" value="1"/>
</dbReference>
<keyword evidence="7" id="KW-0342">GTP-binding</keyword>
<dbReference type="InterPro" id="IPR001054">
    <property type="entry name" value="A/G_cyclase"/>
</dbReference>
<dbReference type="SMART" id="SM00044">
    <property type="entry name" value="CYCc"/>
    <property type="match status" value="1"/>
</dbReference>
<name>A0A1D2NFI3_ORCCI</name>
<dbReference type="PANTHER" id="PTHR11920">
    <property type="entry name" value="GUANYLYL CYCLASE"/>
    <property type="match status" value="1"/>
</dbReference>
<dbReference type="GO" id="GO:0001653">
    <property type="term" value="F:peptide receptor activity"/>
    <property type="evidence" value="ECO:0007669"/>
    <property type="project" value="TreeGrafter"/>
</dbReference>
<comment type="similarity">
    <text evidence="13">Belongs to the adenylyl cyclase class-4/guanylyl cyclase family.</text>
</comment>
<dbReference type="GO" id="GO:0005886">
    <property type="term" value="C:plasma membrane"/>
    <property type="evidence" value="ECO:0007669"/>
    <property type="project" value="TreeGrafter"/>
</dbReference>
<evidence type="ECO:0000256" key="12">
    <source>
        <dbReference type="ARBA" id="ARBA00023293"/>
    </source>
</evidence>
<dbReference type="Proteomes" id="UP000094527">
    <property type="component" value="Unassembled WGS sequence"/>
</dbReference>
<evidence type="ECO:0000256" key="7">
    <source>
        <dbReference type="ARBA" id="ARBA00023134"/>
    </source>
</evidence>
<feature type="compositionally biased region" description="Polar residues" evidence="14">
    <location>
        <begin position="18"/>
        <end position="30"/>
    </location>
</feature>
<keyword evidence="6 15" id="KW-1133">Transmembrane helix</keyword>
<dbReference type="STRING" id="48709.A0A1D2NFI3"/>
<dbReference type="InterPro" id="IPR029787">
    <property type="entry name" value="Nucleotide_cyclase"/>
</dbReference>
<dbReference type="GO" id="GO:0004383">
    <property type="term" value="F:guanylate cyclase activity"/>
    <property type="evidence" value="ECO:0007669"/>
    <property type="project" value="UniProtKB-EC"/>
</dbReference>
<dbReference type="EC" id="4.6.1.2" evidence="2"/>
<evidence type="ECO:0000256" key="15">
    <source>
        <dbReference type="SAM" id="Phobius"/>
    </source>
</evidence>
<dbReference type="Gene3D" id="3.30.70.1230">
    <property type="entry name" value="Nucleotide cyclase"/>
    <property type="match status" value="1"/>
</dbReference>
<accession>A0A1D2NFI3</accession>
<feature type="transmembrane region" description="Helical" evidence="15">
    <location>
        <begin position="369"/>
        <end position="390"/>
    </location>
</feature>
<dbReference type="PANTHER" id="PTHR11920:SF504">
    <property type="entry name" value="GUANYLATE CYCLASE"/>
    <property type="match status" value="1"/>
</dbReference>
<dbReference type="OMA" id="DVMEYYN"/>
<dbReference type="Pfam" id="PF08376">
    <property type="entry name" value="NIT"/>
    <property type="match status" value="1"/>
</dbReference>
<gene>
    <name evidence="17" type="ORF">Ocin01_02676</name>
</gene>
<organism evidence="17 18">
    <name type="scientific">Orchesella cincta</name>
    <name type="common">Springtail</name>
    <name type="synonym">Podura cincta</name>
    <dbReference type="NCBI Taxonomy" id="48709"/>
    <lineage>
        <taxon>Eukaryota</taxon>
        <taxon>Metazoa</taxon>
        <taxon>Ecdysozoa</taxon>
        <taxon>Arthropoda</taxon>
        <taxon>Hexapoda</taxon>
        <taxon>Collembola</taxon>
        <taxon>Entomobryomorpha</taxon>
        <taxon>Entomobryoidea</taxon>
        <taxon>Orchesellidae</taxon>
        <taxon>Orchesellinae</taxon>
        <taxon>Orchesella</taxon>
    </lineage>
</organism>
<keyword evidence="8 15" id="KW-0472">Membrane</keyword>
<dbReference type="GO" id="GO:0005525">
    <property type="term" value="F:GTP binding"/>
    <property type="evidence" value="ECO:0007669"/>
    <property type="project" value="UniProtKB-KW"/>
</dbReference>
<evidence type="ECO:0000256" key="6">
    <source>
        <dbReference type="ARBA" id="ARBA00022989"/>
    </source>
</evidence>
<dbReference type="InterPro" id="IPR018297">
    <property type="entry name" value="A/G_cyclase_CS"/>
</dbReference>
<evidence type="ECO:0000256" key="2">
    <source>
        <dbReference type="ARBA" id="ARBA00012202"/>
    </source>
</evidence>
<keyword evidence="10" id="KW-0325">Glycoprotein</keyword>
<keyword evidence="18" id="KW-1185">Reference proteome</keyword>
<keyword evidence="12" id="KW-0141">cGMP biosynthesis</keyword>
<dbReference type="SUPFAM" id="SSF55073">
    <property type="entry name" value="Nucleotide cyclase"/>
    <property type="match status" value="1"/>
</dbReference>
<protein>
    <recommendedName>
        <fullName evidence="2">guanylate cyclase</fullName>
        <ecNumber evidence="2">4.6.1.2</ecNumber>
    </recommendedName>
</protein>
<keyword evidence="9 17" id="KW-0675">Receptor</keyword>
<feature type="transmembrane region" description="Helical" evidence="15">
    <location>
        <begin position="123"/>
        <end position="145"/>
    </location>
</feature>
<dbReference type="EMBL" id="LJIJ01000057">
    <property type="protein sequence ID" value="ODN04011.1"/>
    <property type="molecule type" value="Genomic_DNA"/>
</dbReference>
<evidence type="ECO:0000256" key="1">
    <source>
        <dbReference type="ARBA" id="ARBA00004479"/>
    </source>
</evidence>
<keyword evidence="3 15" id="KW-0812">Transmembrane</keyword>
<feature type="domain" description="Guanylate cyclase" evidence="16">
    <location>
        <begin position="449"/>
        <end position="579"/>
    </location>
</feature>
<comment type="subcellular location">
    <subcellularLocation>
        <location evidence="1">Membrane</location>
        <topology evidence="1">Single-pass type I membrane protein</topology>
    </subcellularLocation>
</comment>
<proteinExistence type="inferred from homology"/>
<evidence type="ECO:0000256" key="8">
    <source>
        <dbReference type="ARBA" id="ARBA00023136"/>
    </source>
</evidence>
<evidence type="ECO:0000259" key="16">
    <source>
        <dbReference type="PROSITE" id="PS50125"/>
    </source>
</evidence>
<evidence type="ECO:0000313" key="18">
    <source>
        <dbReference type="Proteomes" id="UP000094527"/>
    </source>
</evidence>
<evidence type="ECO:0000256" key="4">
    <source>
        <dbReference type="ARBA" id="ARBA00022729"/>
    </source>
</evidence>
<dbReference type="FunFam" id="3.30.70.1230:FF:000004">
    <property type="entry name" value="Guanylate cyclase"/>
    <property type="match status" value="1"/>
</dbReference>
<evidence type="ECO:0000256" key="10">
    <source>
        <dbReference type="ARBA" id="ARBA00023180"/>
    </source>
</evidence>
<dbReference type="OrthoDB" id="60033at2759"/>
<reference evidence="17 18" key="1">
    <citation type="journal article" date="2016" name="Genome Biol. Evol.">
        <title>Gene Family Evolution Reflects Adaptation to Soil Environmental Stressors in the Genome of the Collembolan Orchesella cincta.</title>
        <authorList>
            <person name="Faddeeva-Vakhrusheva A."/>
            <person name="Derks M.F."/>
            <person name="Anvar S.Y."/>
            <person name="Agamennone V."/>
            <person name="Suring W."/>
            <person name="Smit S."/>
            <person name="van Straalen N.M."/>
            <person name="Roelofs D."/>
        </authorList>
    </citation>
    <scope>NUCLEOTIDE SEQUENCE [LARGE SCALE GENOMIC DNA]</scope>
    <source>
        <tissue evidence="17">Mixed pool</tissue>
    </source>
</reference>
<dbReference type="GO" id="GO:0035556">
    <property type="term" value="P:intracellular signal transduction"/>
    <property type="evidence" value="ECO:0007669"/>
    <property type="project" value="InterPro"/>
</dbReference>
<evidence type="ECO:0000256" key="14">
    <source>
        <dbReference type="SAM" id="MobiDB-lite"/>
    </source>
</evidence>
<keyword evidence="5" id="KW-0547">Nucleotide-binding</keyword>
<keyword evidence="11 13" id="KW-0456">Lyase</keyword>
<dbReference type="Pfam" id="PF00211">
    <property type="entry name" value="Guanylate_cyc"/>
    <property type="match status" value="1"/>
</dbReference>
<evidence type="ECO:0000313" key="17">
    <source>
        <dbReference type="EMBL" id="ODN04011.1"/>
    </source>
</evidence>
<evidence type="ECO:0000256" key="9">
    <source>
        <dbReference type="ARBA" id="ARBA00023170"/>
    </source>
</evidence>
<feature type="region of interest" description="Disordered" evidence="14">
    <location>
        <begin position="1"/>
        <end position="37"/>
    </location>
</feature>
<dbReference type="InterPro" id="IPR011645">
    <property type="entry name" value="HNOB_dom_associated"/>
</dbReference>
<keyword evidence="4" id="KW-0732">Signal</keyword>
<dbReference type="InterPro" id="IPR013587">
    <property type="entry name" value="Nitrate/nitrite_sensing"/>
</dbReference>
<dbReference type="GO" id="GO:0004016">
    <property type="term" value="F:adenylate cyclase activity"/>
    <property type="evidence" value="ECO:0007669"/>
    <property type="project" value="TreeGrafter"/>
</dbReference>
<evidence type="ECO:0000256" key="5">
    <source>
        <dbReference type="ARBA" id="ARBA00022741"/>
    </source>
</evidence>
<evidence type="ECO:0000256" key="3">
    <source>
        <dbReference type="ARBA" id="ARBA00022692"/>
    </source>
</evidence>
<dbReference type="Gene3D" id="6.10.250.780">
    <property type="match status" value="1"/>
</dbReference>
<dbReference type="GO" id="GO:0007168">
    <property type="term" value="P:receptor guanylyl cyclase signaling pathway"/>
    <property type="evidence" value="ECO:0007669"/>
    <property type="project" value="TreeGrafter"/>
</dbReference>
<comment type="caution">
    <text evidence="17">The sequence shown here is derived from an EMBL/GenBank/DDBJ whole genome shotgun (WGS) entry which is preliminary data.</text>
</comment>